<keyword evidence="2" id="KW-1185">Reference proteome</keyword>
<organism evidence="1 2">
    <name type="scientific">Hymenobacter tibetensis</name>
    <dbReference type="NCBI Taxonomy" id="497967"/>
    <lineage>
        <taxon>Bacteria</taxon>
        <taxon>Pseudomonadati</taxon>
        <taxon>Bacteroidota</taxon>
        <taxon>Cytophagia</taxon>
        <taxon>Cytophagales</taxon>
        <taxon>Hymenobacteraceae</taxon>
        <taxon>Hymenobacter</taxon>
    </lineage>
</organism>
<keyword evidence="1" id="KW-0489">Methyltransferase</keyword>
<evidence type="ECO:0000313" key="2">
    <source>
        <dbReference type="Proteomes" id="UP000831113"/>
    </source>
</evidence>
<dbReference type="EMBL" id="CP094669">
    <property type="protein sequence ID" value="UOG75941.1"/>
    <property type="molecule type" value="Genomic_DNA"/>
</dbReference>
<dbReference type="RefSeq" id="WP_243800433.1">
    <property type="nucleotide sequence ID" value="NZ_CP094669.1"/>
</dbReference>
<dbReference type="Pfam" id="PF13489">
    <property type="entry name" value="Methyltransf_23"/>
    <property type="match status" value="1"/>
</dbReference>
<accession>A0ABY4D462</accession>
<dbReference type="GO" id="GO:0032259">
    <property type="term" value="P:methylation"/>
    <property type="evidence" value="ECO:0007669"/>
    <property type="project" value="UniProtKB-KW"/>
</dbReference>
<name>A0ABY4D462_9BACT</name>
<dbReference type="GO" id="GO:0008168">
    <property type="term" value="F:methyltransferase activity"/>
    <property type="evidence" value="ECO:0007669"/>
    <property type="project" value="UniProtKB-KW"/>
</dbReference>
<proteinExistence type="predicted"/>
<dbReference type="Proteomes" id="UP000831113">
    <property type="component" value="Chromosome"/>
</dbReference>
<gene>
    <name evidence="1" type="ORF">MTX78_04915</name>
</gene>
<dbReference type="Gene3D" id="3.40.50.150">
    <property type="entry name" value="Vaccinia Virus protein VP39"/>
    <property type="match status" value="1"/>
</dbReference>
<reference evidence="1 2" key="1">
    <citation type="submission" date="2022-03" db="EMBL/GenBank/DDBJ databases">
        <title>Hymenobactersp. isolated from the air.</title>
        <authorList>
            <person name="Won M."/>
            <person name="Kwon S.-W."/>
        </authorList>
    </citation>
    <scope>NUCLEOTIDE SEQUENCE [LARGE SCALE GENOMIC DNA]</scope>
    <source>
        <strain evidence="1 2">KACC 21982</strain>
    </source>
</reference>
<protein>
    <submittedName>
        <fullName evidence="1">Class I SAM-dependent methyltransferase</fullName>
    </submittedName>
</protein>
<evidence type="ECO:0000313" key="1">
    <source>
        <dbReference type="EMBL" id="UOG75941.1"/>
    </source>
</evidence>
<dbReference type="InterPro" id="IPR029063">
    <property type="entry name" value="SAM-dependent_MTases_sf"/>
</dbReference>
<dbReference type="SUPFAM" id="SSF53335">
    <property type="entry name" value="S-adenosyl-L-methionine-dependent methyltransferases"/>
    <property type="match status" value="1"/>
</dbReference>
<sequence length="262" mass="30780">MDNCKICGSKTDKIFTCKVLNKHDVDYFKCSNCEFIQTENPYWLEEAYSSVITSLDIGLISRNINNVPVVSTLIKVLYKKDKEYLDYGGGYGMFVRMMRDNGFSYYRQDLYCENLFAKNFDVDDIISSIDKFELLTAFEVFEHLVDPVSELKKMLSYSDNIFFTTTVYPKNTDLISWWYLIPETGQHVALYSHKSLKHLAKINDLHYYNFGDTYHLFTKKSFPNKLFESIFSERFQKYYNKISSNPVSLLQSDFNMISSIKM</sequence>
<keyword evidence="1" id="KW-0808">Transferase</keyword>